<protein>
    <recommendedName>
        <fullName evidence="1">Probable queuosine precursor transporter</fullName>
        <shortName evidence="1">Q precursor transporter</shortName>
    </recommendedName>
</protein>
<proteinExistence type="inferred from homology"/>
<dbReference type="HAMAP" id="MF_02088">
    <property type="entry name" value="Q_prec_transport"/>
    <property type="match status" value="1"/>
</dbReference>
<dbReference type="AlphaFoldDB" id="A0A078MFZ3"/>
<comment type="function">
    <text evidence="1">Involved in the import of queuosine (Q) precursors, required for Q precursor salvage.</text>
</comment>
<keyword evidence="1" id="KW-0472">Membrane</keyword>
<evidence type="ECO:0000256" key="1">
    <source>
        <dbReference type="HAMAP-Rule" id="MF_02088"/>
    </source>
</evidence>
<dbReference type="PANTHER" id="PTHR34300">
    <property type="entry name" value="QUEUOSINE PRECURSOR TRANSPORTER-RELATED"/>
    <property type="match status" value="1"/>
</dbReference>
<dbReference type="NCBIfam" id="TIGR00697">
    <property type="entry name" value="queuosine precursor transporter"/>
    <property type="match status" value="1"/>
</dbReference>
<organism evidence="2">
    <name type="scientific">Metalysinibacillus saudimassiliensis</name>
    <dbReference type="NCBI Taxonomy" id="1461583"/>
    <lineage>
        <taxon>Bacteria</taxon>
        <taxon>Bacillati</taxon>
        <taxon>Bacillota</taxon>
        <taxon>Bacilli</taxon>
        <taxon>Bacillales</taxon>
        <taxon>Caryophanaceae</taxon>
        <taxon>Metalysinibacillus</taxon>
    </lineage>
</organism>
<dbReference type="GO" id="GO:0005886">
    <property type="term" value="C:plasma membrane"/>
    <property type="evidence" value="ECO:0007669"/>
    <property type="project" value="UniProtKB-SubCell"/>
</dbReference>
<evidence type="ECO:0000313" key="2">
    <source>
        <dbReference type="EMBL" id="CEA05229.1"/>
    </source>
</evidence>
<gene>
    <name evidence="2" type="ORF">BN1050_02356</name>
</gene>
<dbReference type="HOGENOM" id="CLU_075503_0_1_9"/>
<keyword evidence="1" id="KW-1133">Transmembrane helix</keyword>
<dbReference type="GO" id="GO:0022857">
    <property type="term" value="F:transmembrane transporter activity"/>
    <property type="evidence" value="ECO:0007669"/>
    <property type="project" value="UniProtKB-UniRule"/>
</dbReference>
<feature type="transmembrane region" description="Helical" evidence="1">
    <location>
        <begin position="30"/>
        <end position="50"/>
    </location>
</feature>
<reference evidence="2" key="1">
    <citation type="submission" date="2014-07" db="EMBL/GenBank/DDBJ databases">
        <authorList>
            <person name="Urmite Genomes Urmite Genomes"/>
        </authorList>
    </citation>
    <scope>NUCLEOTIDE SEQUENCE</scope>
    <source>
        <strain evidence="2">13S34_air</strain>
    </source>
</reference>
<dbReference type="PATRIC" id="fig|1461583.4.peg.2271"/>
<dbReference type="PANTHER" id="PTHR34300:SF2">
    <property type="entry name" value="QUEUOSINE PRECURSOR TRANSPORTER-RELATED"/>
    <property type="match status" value="1"/>
</dbReference>
<dbReference type="InterPro" id="IPR003744">
    <property type="entry name" value="YhhQ"/>
</dbReference>
<accession>A0A078MFZ3</accession>
<feature type="transmembrane region" description="Helical" evidence="1">
    <location>
        <begin position="144"/>
        <end position="174"/>
    </location>
</feature>
<keyword evidence="1" id="KW-0812">Transmembrane</keyword>
<feature type="transmembrane region" description="Helical" evidence="1">
    <location>
        <begin position="102"/>
        <end position="123"/>
    </location>
</feature>
<keyword evidence="1" id="KW-1003">Cell membrane</keyword>
<name>A0A078MFZ3_9BACL</name>
<comment type="similarity">
    <text evidence="1">Belongs to the vitamin uptake transporter (VUT/ECF) (TC 2.A.88) family. Q precursor transporter subfamily.</text>
</comment>
<sequence length="202" mass="22391">MLYYLNGIFVGFLILSNILAVKVFSVNEWIMLPGAAILVVVTYPLIDVITEVYGKEASKRTVRAGFITQIFAALFIYIVIALPPAPAFTEQVAFETILGGSVRVIIASLVAYFISVNLDVYIFSKIKERLGAKRLWLRNNASTMVSQLIDTALFVTIAFYGIMPVSVLVSIFIAQYAFKFVASIIATPLVYALVFWARKLDA</sequence>
<dbReference type="EMBL" id="LN483077">
    <property type="protein sequence ID" value="CEA05229.1"/>
    <property type="molecule type" value="Genomic_DNA"/>
</dbReference>
<feature type="transmembrane region" description="Helical" evidence="1">
    <location>
        <begin position="180"/>
        <end position="197"/>
    </location>
</feature>
<dbReference type="Pfam" id="PF02592">
    <property type="entry name" value="Vut_1"/>
    <property type="match status" value="1"/>
</dbReference>
<keyword evidence="1" id="KW-0813">Transport</keyword>
<feature type="transmembrane region" description="Helical" evidence="1">
    <location>
        <begin position="62"/>
        <end position="82"/>
    </location>
</feature>
<comment type="subcellular location">
    <subcellularLocation>
        <location evidence="1">Cell membrane</location>
        <topology evidence="1">Multi-pass membrane protein</topology>
    </subcellularLocation>
</comment>